<protein>
    <submittedName>
        <fullName evidence="1">Uncharacterized protein</fullName>
    </submittedName>
</protein>
<dbReference type="KEGG" id="ppd:Ppro_1362"/>
<name>A1ANQ9_PELPD</name>
<proteinExistence type="predicted"/>
<organism evidence="1 2">
    <name type="scientific">Pelobacter propionicus (strain DSM 2379 / NBRC 103807 / OttBd1)</name>
    <dbReference type="NCBI Taxonomy" id="338966"/>
    <lineage>
        <taxon>Bacteria</taxon>
        <taxon>Pseudomonadati</taxon>
        <taxon>Thermodesulfobacteriota</taxon>
        <taxon>Desulfuromonadia</taxon>
        <taxon>Desulfuromonadales</taxon>
        <taxon>Desulfuromonadaceae</taxon>
        <taxon>Pelobacter</taxon>
    </lineage>
</organism>
<sequence>MVLNTPRQLRMIEQAMKDRAPGMYQELKESGMLQRVLEDHNEAMVEAFLEEADALASVVMNKQYSSHTEYEQALTLAGNTAWERAMATWLEFEDTEEQKLAYINGSPEIQRRLERAYQKWMDGVDPEHREEFQEFWDCEQKQTELNWILEELSRDDC</sequence>
<keyword evidence="2" id="KW-1185">Reference proteome</keyword>
<dbReference type="EMBL" id="CP000482">
    <property type="protein sequence ID" value="ABK98979.1"/>
    <property type="molecule type" value="Genomic_DNA"/>
</dbReference>
<dbReference type="AlphaFoldDB" id="A1ANQ9"/>
<evidence type="ECO:0000313" key="1">
    <source>
        <dbReference type="EMBL" id="ABK98979.1"/>
    </source>
</evidence>
<reference evidence="1 2" key="1">
    <citation type="submission" date="2006-10" db="EMBL/GenBank/DDBJ databases">
        <title>Complete sequence of chromosome of Pelobacter propionicus DSM 2379.</title>
        <authorList>
            <consortium name="US DOE Joint Genome Institute"/>
            <person name="Copeland A."/>
            <person name="Lucas S."/>
            <person name="Lapidus A."/>
            <person name="Barry K."/>
            <person name="Detter J.C."/>
            <person name="Glavina del Rio T."/>
            <person name="Hammon N."/>
            <person name="Israni S."/>
            <person name="Dalin E."/>
            <person name="Tice H."/>
            <person name="Pitluck S."/>
            <person name="Saunders E."/>
            <person name="Brettin T."/>
            <person name="Bruce D."/>
            <person name="Han C."/>
            <person name="Tapia R."/>
            <person name="Schmutz J."/>
            <person name="Larimer F."/>
            <person name="Land M."/>
            <person name="Hauser L."/>
            <person name="Kyrpides N."/>
            <person name="Kim E."/>
            <person name="Lovley D."/>
            <person name="Richardson P."/>
        </authorList>
    </citation>
    <scope>NUCLEOTIDE SEQUENCE [LARGE SCALE GENOMIC DNA]</scope>
    <source>
        <strain evidence="2">DSM 2379 / NBRC 103807 / OttBd1</strain>
    </source>
</reference>
<gene>
    <name evidence="1" type="ordered locus">Ppro_1362</name>
</gene>
<accession>A1ANQ9</accession>
<dbReference type="Proteomes" id="UP000006732">
    <property type="component" value="Chromosome"/>
</dbReference>
<evidence type="ECO:0000313" key="2">
    <source>
        <dbReference type="Proteomes" id="UP000006732"/>
    </source>
</evidence>
<dbReference type="RefSeq" id="WP_011735272.1">
    <property type="nucleotide sequence ID" value="NC_008609.1"/>
</dbReference>
<dbReference type="HOGENOM" id="CLU_1676198_0_0_7"/>